<keyword evidence="5 8" id="KW-0472">Membrane</keyword>
<evidence type="ECO:0000256" key="7">
    <source>
        <dbReference type="ARBA" id="ARBA00023310"/>
    </source>
</evidence>
<keyword evidence="11" id="KW-1185">Reference proteome</keyword>
<dbReference type="PANTHER" id="PTHR11910">
    <property type="entry name" value="ATP SYNTHASE DELTA CHAIN"/>
    <property type="match status" value="1"/>
</dbReference>
<keyword evidence="4 8" id="KW-0406">Ion transport</keyword>
<dbReference type="NCBIfam" id="TIGR01145">
    <property type="entry name" value="ATP_synt_delta"/>
    <property type="match status" value="1"/>
</dbReference>
<dbReference type="Pfam" id="PF00213">
    <property type="entry name" value="OSCP"/>
    <property type="match status" value="1"/>
</dbReference>
<feature type="region of interest" description="Disordered" evidence="9">
    <location>
        <begin position="1"/>
        <end position="20"/>
    </location>
</feature>
<dbReference type="GO" id="GO:0045259">
    <property type="term" value="C:proton-transporting ATP synthase complex"/>
    <property type="evidence" value="ECO:0007669"/>
    <property type="project" value="UniProtKB-KW"/>
</dbReference>
<comment type="function">
    <text evidence="8">F(1)F(0) ATP synthase produces ATP from ADP in the presence of a proton or sodium gradient. F-type ATPases consist of two structural domains, F(1) containing the extramembraneous catalytic core and F(0) containing the membrane proton channel, linked together by a central stalk and a peripheral stalk. During catalysis, ATP synthesis in the catalytic domain of F(1) is coupled via a rotary mechanism of the central stalk subunits to proton translocation.</text>
</comment>
<keyword evidence="3 8" id="KW-0375">Hydrogen ion transport</keyword>
<dbReference type="InterPro" id="IPR026015">
    <property type="entry name" value="ATP_synth_OSCP/delta_N_sf"/>
</dbReference>
<protein>
    <recommendedName>
        <fullName evidence="8">ATP synthase subunit delta</fullName>
    </recommendedName>
    <alternativeName>
        <fullName evidence="8">ATP synthase F(1) sector subunit delta</fullName>
    </alternativeName>
    <alternativeName>
        <fullName evidence="8">F-type ATPase subunit delta</fullName>
        <shortName evidence="8">F-ATPase subunit delta</shortName>
    </alternativeName>
</protein>
<keyword evidence="2 8" id="KW-0813">Transport</keyword>
<dbReference type="GO" id="GO:0046933">
    <property type="term" value="F:proton-transporting ATP synthase activity, rotational mechanism"/>
    <property type="evidence" value="ECO:0007669"/>
    <property type="project" value="UniProtKB-UniRule"/>
</dbReference>
<keyword evidence="6 8" id="KW-0139">CF(1)</keyword>
<sequence length="201" mass="21390">MRVAPGGTEAAISTPTSTLDPASDGLAERYARALYALADERREVDAVADQIASLGRLIDESADLRRLLASPLVDIREGAKALDAVLAAQGFGKTVTDFAGVVAANRRLPELRRIVSAFAALLAARRGVVAADVTSAFPLTDLQRTQLRARLTEAGYSKVDLRETVDPALLGGLSLRIGARLYDATIRSRLQRLQHAMKGAA</sequence>
<comment type="function">
    <text evidence="8">This protein is part of the stalk that links CF(0) to CF(1). It either transmits conformational changes from CF(0) to CF(1) or is implicated in proton conduction.</text>
</comment>
<dbReference type="Gene3D" id="1.10.520.20">
    <property type="entry name" value="N-terminal domain of the delta subunit of the F1F0-ATP synthase"/>
    <property type="match status" value="1"/>
</dbReference>
<evidence type="ECO:0000313" key="11">
    <source>
        <dbReference type="Proteomes" id="UP000557688"/>
    </source>
</evidence>
<dbReference type="HAMAP" id="MF_01416">
    <property type="entry name" value="ATP_synth_delta_bact"/>
    <property type="match status" value="1"/>
</dbReference>
<evidence type="ECO:0000256" key="3">
    <source>
        <dbReference type="ARBA" id="ARBA00022781"/>
    </source>
</evidence>
<dbReference type="SUPFAM" id="SSF47928">
    <property type="entry name" value="N-terminal domain of the delta subunit of the F1F0-ATP synthase"/>
    <property type="match status" value="1"/>
</dbReference>
<gene>
    <name evidence="8" type="primary">atpH</name>
    <name evidence="10" type="ORF">FHR90_002594</name>
</gene>
<dbReference type="AlphaFoldDB" id="A0A839UWQ7"/>
<accession>A0A839UWQ7</accession>
<evidence type="ECO:0000256" key="9">
    <source>
        <dbReference type="SAM" id="MobiDB-lite"/>
    </source>
</evidence>
<dbReference type="EMBL" id="JACHXV010000011">
    <property type="protein sequence ID" value="MBB3174748.1"/>
    <property type="molecule type" value="Genomic_DNA"/>
</dbReference>
<keyword evidence="8" id="KW-1003">Cell membrane</keyword>
<comment type="subcellular location">
    <subcellularLocation>
        <location evidence="8">Cell membrane</location>
        <topology evidence="8">Peripheral membrane protein</topology>
    </subcellularLocation>
    <subcellularLocation>
        <location evidence="1">Membrane</location>
    </subcellularLocation>
</comment>
<dbReference type="Proteomes" id="UP000557688">
    <property type="component" value="Unassembled WGS sequence"/>
</dbReference>
<organism evidence="10 11">
    <name type="scientific">Endobacter medicaginis</name>
    <dbReference type="NCBI Taxonomy" id="1181271"/>
    <lineage>
        <taxon>Bacteria</taxon>
        <taxon>Pseudomonadati</taxon>
        <taxon>Pseudomonadota</taxon>
        <taxon>Alphaproteobacteria</taxon>
        <taxon>Acetobacterales</taxon>
        <taxon>Acetobacteraceae</taxon>
        <taxon>Endobacter</taxon>
    </lineage>
</organism>
<dbReference type="GO" id="GO:0005886">
    <property type="term" value="C:plasma membrane"/>
    <property type="evidence" value="ECO:0007669"/>
    <property type="project" value="UniProtKB-SubCell"/>
</dbReference>
<comment type="similarity">
    <text evidence="8">Belongs to the ATPase delta chain family.</text>
</comment>
<dbReference type="PRINTS" id="PR00125">
    <property type="entry name" value="ATPASEDELTA"/>
</dbReference>
<dbReference type="InterPro" id="IPR000711">
    <property type="entry name" value="ATPase_OSCP/dsu"/>
</dbReference>
<evidence type="ECO:0000256" key="6">
    <source>
        <dbReference type="ARBA" id="ARBA00023196"/>
    </source>
</evidence>
<name>A0A839UWQ7_9PROT</name>
<evidence type="ECO:0000256" key="1">
    <source>
        <dbReference type="ARBA" id="ARBA00004370"/>
    </source>
</evidence>
<keyword evidence="7 8" id="KW-0066">ATP synthesis</keyword>
<evidence type="ECO:0000313" key="10">
    <source>
        <dbReference type="EMBL" id="MBB3174748.1"/>
    </source>
</evidence>
<evidence type="ECO:0000256" key="5">
    <source>
        <dbReference type="ARBA" id="ARBA00023136"/>
    </source>
</evidence>
<reference evidence="10 11" key="1">
    <citation type="submission" date="2020-08" db="EMBL/GenBank/DDBJ databases">
        <title>Genomic Encyclopedia of Type Strains, Phase III (KMG-III): the genomes of soil and plant-associated and newly described type strains.</title>
        <authorList>
            <person name="Whitman W."/>
        </authorList>
    </citation>
    <scope>NUCLEOTIDE SEQUENCE [LARGE SCALE GENOMIC DNA]</scope>
    <source>
        <strain evidence="10 11">CECT 8088</strain>
    </source>
</reference>
<feature type="compositionally biased region" description="Polar residues" evidence="9">
    <location>
        <begin position="11"/>
        <end position="20"/>
    </location>
</feature>
<evidence type="ECO:0000256" key="4">
    <source>
        <dbReference type="ARBA" id="ARBA00023065"/>
    </source>
</evidence>
<comment type="caution">
    <text evidence="10">The sequence shown here is derived from an EMBL/GenBank/DDBJ whole genome shotgun (WGS) entry which is preliminary data.</text>
</comment>
<evidence type="ECO:0000256" key="2">
    <source>
        <dbReference type="ARBA" id="ARBA00022448"/>
    </source>
</evidence>
<dbReference type="NCBIfam" id="NF004406">
    <property type="entry name" value="PRK05758.3-2"/>
    <property type="match status" value="1"/>
</dbReference>
<evidence type="ECO:0000256" key="8">
    <source>
        <dbReference type="HAMAP-Rule" id="MF_01416"/>
    </source>
</evidence>
<proteinExistence type="inferred from homology"/>